<feature type="compositionally biased region" description="Basic and acidic residues" evidence="1">
    <location>
        <begin position="50"/>
        <end position="62"/>
    </location>
</feature>
<evidence type="ECO:0000256" key="1">
    <source>
        <dbReference type="SAM" id="MobiDB-lite"/>
    </source>
</evidence>
<evidence type="ECO:0000313" key="3">
    <source>
        <dbReference type="EMBL" id="PKU40519.1"/>
    </source>
</evidence>
<dbReference type="EMBL" id="KZ506255">
    <property type="protein sequence ID" value="PKU40519.1"/>
    <property type="molecule type" value="Genomic_DNA"/>
</dbReference>
<proteinExistence type="predicted"/>
<feature type="signal peptide" evidence="2">
    <location>
        <begin position="1"/>
        <end position="17"/>
    </location>
</feature>
<organism evidence="3 4">
    <name type="scientific">Limosa lapponica baueri</name>
    <dbReference type="NCBI Taxonomy" id="1758121"/>
    <lineage>
        <taxon>Eukaryota</taxon>
        <taxon>Metazoa</taxon>
        <taxon>Chordata</taxon>
        <taxon>Craniata</taxon>
        <taxon>Vertebrata</taxon>
        <taxon>Euteleostomi</taxon>
        <taxon>Archelosauria</taxon>
        <taxon>Archosauria</taxon>
        <taxon>Dinosauria</taxon>
        <taxon>Saurischia</taxon>
        <taxon>Theropoda</taxon>
        <taxon>Coelurosauria</taxon>
        <taxon>Aves</taxon>
        <taxon>Neognathae</taxon>
        <taxon>Neoaves</taxon>
        <taxon>Charadriiformes</taxon>
        <taxon>Scolopacidae</taxon>
        <taxon>Limosa</taxon>
    </lineage>
</organism>
<evidence type="ECO:0000256" key="2">
    <source>
        <dbReference type="SAM" id="SignalP"/>
    </source>
</evidence>
<gene>
    <name evidence="3" type="ORF">llap_9177</name>
</gene>
<reference evidence="4" key="1">
    <citation type="submission" date="2017-11" db="EMBL/GenBank/DDBJ databases">
        <authorList>
            <person name="Lima N.C."/>
            <person name="Parody-Merino A.M."/>
            <person name="Battley P.F."/>
            <person name="Fidler A.E."/>
            <person name="Prosdocimi F."/>
        </authorList>
    </citation>
    <scope>NUCLEOTIDE SEQUENCE [LARGE SCALE GENOMIC DNA]</scope>
</reference>
<sequence length="109" mass="12712">MVYIILALILSIQVVLSSYESPFFFAYLWDKDYEMNTKTCIHWTQGPEVTRGEDRTSSERPEWNSPGPHPVASRTEHIGHYFLDSSSVQKYVPKKDYKDKVYEHTGSFC</sequence>
<reference evidence="4" key="2">
    <citation type="submission" date="2017-12" db="EMBL/GenBank/DDBJ databases">
        <title>Genome sequence of the Bar-tailed Godwit (Limosa lapponica baueri).</title>
        <authorList>
            <person name="Lima N.C.B."/>
            <person name="Parody-Merino A.M."/>
            <person name="Battley P.F."/>
            <person name="Fidler A.E."/>
            <person name="Prosdocimi F."/>
        </authorList>
    </citation>
    <scope>NUCLEOTIDE SEQUENCE [LARGE SCALE GENOMIC DNA]</scope>
</reference>
<name>A0A2I0U3B6_LIMLA</name>
<protein>
    <submittedName>
        <fullName evidence="3">Uncharacterized protein</fullName>
    </submittedName>
</protein>
<accession>A0A2I0U3B6</accession>
<feature type="region of interest" description="Disordered" evidence="1">
    <location>
        <begin position="46"/>
        <end position="74"/>
    </location>
</feature>
<dbReference type="Proteomes" id="UP000233556">
    <property type="component" value="Unassembled WGS sequence"/>
</dbReference>
<keyword evidence="2" id="KW-0732">Signal</keyword>
<keyword evidence="4" id="KW-1185">Reference proteome</keyword>
<feature type="chain" id="PRO_5014112568" evidence="2">
    <location>
        <begin position="18"/>
        <end position="109"/>
    </location>
</feature>
<dbReference type="AlphaFoldDB" id="A0A2I0U3B6"/>
<evidence type="ECO:0000313" key="4">
    <source>
        <dbReference type="Proteomes" id="UP000233556"/>
    </source>
</evidence>